<sequence length="298" mass="34000">MGFAFKNSGIAASVFLVLYTIYTAFTIKVVYDKGWRSIYTSLLIFGIFRVCGQFSGVAFAALGYEHYQWLIAYLVFTAEGYFVLILSSFHLLAKAQVDVFGYSWIRPTRKQREEQRKNATNWRQKLHASLPPSTVFHALLIPANAFIISGGSMLTGQGIDNIDQNKLHTSKALRTVGQIVFLAQTLMAILLAVYVYFKEGLRHHNVYAIFLVAPFLLVRGIFGIMSIYVNEMNYYDMRNYSEDGLKPKFVVFEYVLAATMEFIAGSIYISLYYFDKTKKNENGDILVEEETEDRKEAV</sequence>
<feature type="transmembrane region" description="Helical" evidence="1">
    <location>
        <begin position="12"/>
        <end position="31"/>
    </location>
</feature>
<dbReference type="AlphaFoldDB" id="M3JC00"/>
<dbReference type="eggNOG" id="ENOG502S6RY">
    <property type="taxonomic scope" value="Eukaryota"/>
</dbReference>
<dbReference type="OrthoDB" id="2560628at2759"/>
<keyword evidence="1" id="KW-0472">Membrane</keyword>
<dbReference type="Proteomes" id="UP000011777">
    <property type="component" value="Unassembled WGS sequence"/>
</dbReference>
<gene>
    <name evidence="2" type="ORF">G210_5527</name>
</gene>
<accession>M3JC00</accession>
<feature type="transmembrane region" description="Helical" evidence="1">
    <location>
        <begin position="135"/>
        <end position="155"/>
    </location>
</feature>
<dbReference type="EMBL" id="AOGT01000533">
    <property type="protein sequence ID" value="EMG49658.1"/>
    <property type="molecule type" value="Genomic_DNA"/>
</dbReference>
<protein>
    <submittedName>
        <fullName evidence="2">Uncharacterized protein</fullName>
    </submittedName>
</protein>
<evidence type="ECO:0000313" key="2">
    <source>
        <dbReference type="EMBL" id="EMG49658.1"/>
    </source>
</evidence>
<comment type="caution">
    <text evidence="2">The sequence shown here is derived from an EMBL/GenBank/DDBJ whole genome shotgun (WGS) entry which is preliminary data.</text>
</comment>
<dbReference type="PANTHER" id="PTHR42109:SF2">
    <property type="entry name" value="INTEGRAL MEMBRANE PROTEIN"/>
    <property type="match status" value="1"/>
</dbReference>
<feature type="transmembrane region" description="Helical" evidence="1">
    <location>
        <begin position="249"/>
        <end position="274"/>
    </location>
</feature>
<feature type="transmembrane region" description="Helical" evidence="1">
    <location>
        <begin position="175"/>
        <end position="197"/>
    </location>
</feature>
<feature type="transmembrane region" description="Helical" evidence="1">
    <location>
        <begin position="70"/>
        <end position="93"/>
    </location>
</feature>
<feature type="transmembrane region" description="Helical" evidence="1">
    <location>
        <begin position="206"/>
        <end position="229"/>
    </location>
</feature>
<proteinExistence type="predicted"/>
<evidence type="ECO:0000256" key="1">
    <source>
        <dbReference type="SAM" id="Phobius"/>
    </source>
</evidence>
<keyword evidence="3" id="KW-1185">Reference proteome</keyword>
<feature type="transmembrane region" description="Helical" evidence="1">
    <location>
        <begin position="43"/>
        <end position="64"/>
    </location>
</feature>
<dbReference type="OMA" id="GYEHWQW"/>
<dbReference type="HOGENOM" id="CLU_056040_1_0_1"/>
<evidence type="ECO:0000313" key="3">
    <source>
        <dbReference type="Proteomes" id="UP000011777"/>
    </source>
</evidence>
<keyword evidence="1" id="KW-0812">Transmembrane</keyword>
<reference evidence="2 3" key="1">
    <citation type="submission" date="2013-02" db="EMBL/GenBank/DDBJ databases">
        <title>Genome sequence of Candida maltosa Xu316, a potential industrial strain for xylitol and ethanol production.</title>
        <authorList>
            <person name="Yu J."/>
            <person name="Wang Q."/>
            <person name="Geng X."/>
            <person name="Bao W."/>
            <person name="He P."/>
            <person name="Cai J."/>
        </authorList>
    </citation>
    <scope>NUCLEOTIDE SEQUENCE [LARGE SCALE GENOMIC DNA]</scope>
    <source>
        <strain evidence="3">Xu316</strain>
    </source>
</reference>
<keyword evidence="1" id="KW-1133">Transmembrane helix</keyword>
<dbReference type="PANTHER" id="PTHR42109">
    <property type="entry name" value="UNPLACED GENOMIC SCAFFOLD UM_SCAF_CONTIG_1.265, WHOLE GENOME SHOTGUN SEQUENCE"/>
    <property type="match status" value="1"/>
</dbReference>
<name>M3JC00_CANMX</name>
<organism evidence="2 3">
    <name type="scientific">Candida maltosa (strain Xu316)</name>
    <name type="common">Yeast</name>
    <dbReference type="NCBI Taxonomy" id="1245528"/>
    <lineage>
        <taxon>Eukaryota</taxon>
        <taxon>Fungi</taxon>
        <taxon>Dikarya</taxon>
        <taxon>Ascomycota</taxon>
        <taxon>Saccharomycotina</taxon>
        <taxon>Pichiomycetes</taxon>
        <taxon>Debaryomycetaceae</taxon>
        <taxon>Candida/Lodderomyces clade</taxon>
        <taxon>Candida</taxon>
    </lineage>
</organism>